<dbReference type="InterPro" id="IPR014748">
    <property type="entry name" value="Enoyl-CoA_hydra_C"/>
</dbReference>
<evidence type="ECO:0000256" key="4">
    <source>
        <dbReference type="ARBA" id="ARBA00023098"/>
    </source>
</evidence>
<evidence type="ECO:0000256" key="1">
    <source>
        <dbReference type="ARBA" id="ARBA00005005"/>
    </source>
</evidence>
<proteinExistence type="inferred from homology"/>
<gene>
    <name evidence="7" type="ORF">C2E20_5307</name>
</gene>
<dbReference type="SUPFAM" id="SSF52096">
    <property type="entry name" value="ClpP/crotonase"/>
    <property type="match status" value="1"/>
</dbReference>
<comment type="caution">
    <text evidence="7">The sequence shown here is derived from an EMBL/GenBank/DDBJ whole genome shotgun (WGS) entry which is preliminary data.</text>
</comment>
<dbReference type="Gene3D" id="1.10.12.10">
    <property type="entry name" value="Lyase 2-enoyl-coa Hydratase, Chain A, domain 2"/>
    <property type="match status" value="1"/>
</dbReference>
<dbReference type="Gene3D" id="3.90.226.10">
    <property type="entry name" value="2-enoyl-CoA Hydratase, Chain A, domain 1"/>
    <property type="match status" value="1"/>
</dbReference>
<dbReference type="PROSITE" id="PS00166">
    <property type="entry name" value="ENOYL_COA_HYDRATASE"/>
    <property type="match status" value="1"/>
</dbReference>
<dbReference type="Pfam" id="PF00378">
    <property type="entry name" value="ECH_1"/>
    <property type="match status" value="2"/>
</dbReference>
<dbReference type="PANTHER" id="PTHR43149">
    <property type="entry name" value="ENOYL-COA HYDRATASE"/>
    <property type="match status" value="1"/>
</dbReference>
<dbReference type="UniPathway" id="UPA00659"/>
<evidence type="ECO:0000256" key="3">
    <source>
        <dbReference type="ARBA" id="ARBA00022832"/>
    </source>
</evidence>
<keyword evidence="5" id="KW-0413">Isomerase</keyword>
<dbReference type="EMBL" id="LHPF02000015">
    <property type="protein sequence ID" value="PSC71310.1"/>
    <property type="molecule type" value="Genomic_DNA"/>
</dbReference>
<dbReference type="FunFam" id="1.10.12.10:FF:000004">
    <property type="entry name" value="Delta3,5-delta2,4-dienoyl-CoA isomerase"/>
    <property type="match status" value="1"/>
</dbReference>
<dbReference type="InterPro" id="IPR001753">
    <property type="entry name" value="Enoyl-CoA_hydra/iso"/>
</dbReference>
<dbReference type="GO" id="GO:0006635">
    <property type="term" value="P:fatty acid beta-oxidation"/>
    <property type="evidence" value="ECO:0007669"/>
    <property type="project" value="UniProtKB-UniPathway"/>
</dbReference>
<dbReference type="InterPro" id="IPR029045">
    <property type="entry name" value="ClpP/crotonase-like_dom_sf"/>
</dbReference>
<reference evidence="7 8" key="1">
    <citation type="journal article" date="2018" name="Plant J.">
        <title>Genome sequences of Chlorella sorokiniana UTEX 1602 and Micractinium conductrix SAG 241.80: implications to maltose excretion by a green alga.</title>
        <authorList>
            <person name="Arriola M.B."/>
            <person name="Velmurugan N."/>
            <person name="Zhang Y."/>
            <person name="Plunkett M.H."/>
            <person name="Hondzo H."/>
            <person name="Barney B.M."/>
        </authorList>
    </citation>
    <scope>NUCLEOTIDE SEQUENCE [LARGE SCALE GENOMIC DNA]</scope>
    <source>
        <strain evidence="7 8">SAG 241.80</strain>
    </source>
</reference>
<evidence type="ECO:0000256" key="5">
    <source>
        <dbReference type="ARBA" id="ARBA00023235"/>
    </source>
</evidence>
<accession>A0A2P6VB33</accession>
<keyword evidence="4" id="KW-0443">Lipid metabolism</keyword>
<comment type="similarity">
    <text evidence="2 6">Belongs to the enoyl-CoA hydratase/isomerase family.</text>
</comment>
<keyword evidence="8" id="KW-1185">Reference proteome</keyword>
<evidence type="ECO:0000313" key="7">
    <source>
        <dbReference type="EMBL" id="PSC71310.1"/>
    </source>
</evidence>
<dbReference type="PANTHER" id="PTHR43149:SF1">
    <property type="entry name" value="DELTA(3,5)-DELTA(2,4)-DIENOYL-COA ISOMERASE, MITOCHONDRIAL"/>
    <property type="match status" value="1"/>
</dbReference>
<dbReference type="GO" id="GO:0051750">
    <property type="term" value="F:delta(3,5)-delta(2,4)-dienoyl-CoA isomerase activity"/>
    <property type="evidence" value="ECO:0007669"/>
    <property type="project" value="TreeGrafter"/>
</dbReference>
<keyword evidence="3" id="KW-0276">Fatty acid metabolism</keyword>
<sequence>MLPPVDAFAGISVSLDLSTHVGQLTLARPAKGNAIDEAMWSELGPGVRWLVEAGARAIVVSGSGKNFCAGIDLPSLMAKLDTLPSASSGGGGGGGGGGGAEDECQGRERYVFRQFVFLLQEAMSVFERCPVPAVAAIHGHCVGAGVDLATACDIRLATHDARICVKEADLGIVADMGTLQRLPAIVGHGVAADLALSARTITGAEAQALRLVSQTFESKEALAAGAAVLAASIAAKSPLAVVGTKRVLLHQRDNPGVAGGLDYVATWNAAMLPGSADLAETFRARAEGRRPLFSRL</sequence>
<dbReference type="CDD" id="cd06558">
    <property type="entry name" value="crotonase-like"/>
    <property type="match status" value="1"/>
</dbReference>
<comment type="pathway">
    <text evidence="1">Lipid metabolism; fatty acid beta-oxidation.</text>
</comment>
<name>A0A2P6VB33_9CHLO</name>
<dbReference type="STRING" id="554055.A0A2P6VB33"/>
<dbReference type="InterPro" id="IPR045002">
    <property type="entry name" value="Ech1-like"/>
</dbReference>
<evidence type="ECO:0000256" key="6">
    <source>
        <dbReference type="RuleBase" id="RU003707"/>
    </source>
</evidence>
<evidence type="ECO:0000313" key="8">
    <source>
        <dbReference type="Proteomes" id="UP000239649"/>
    </source>
</evidence>
<evidence type="ECO:0000256" key="2">
    <source>
        <dbReference type="ARBA" id="ARBA00005254"/>
    </source>
</evidence>
<dbReference type="AlphaFoldDB" id="A0A2P6VB33"/>
<organism evidence="7 8">
    <name type="scientific">Micractinium conductrix</name>
    <dbReference type="NCBI Taxonomy" id="554055"/>
    <lineage>
        <taxon>Eukaryota</taxon>
        <taxon>Viridiplantae</taxon>
        <taxon>Chlorophyta</taxon>
        <taxon>core chlorophytes</taxon>
        <taxon>Trebouxiophyceae</taxon>
        <taxon>Chlorellales</taxon>
        <taxon>Chlorellaceae</taxon>
        <taxon>Chlorella clade</taxon>
        <taxon>Micractinium</taxon>
    </lineage>
</organism>
<protein>
    <submittedName>
        <fullName evidence="7">Enoyl-hydratase</fullName>
    </submittedName>
</protein>
<dbReference type="Proteomes" id="UP000239649">
    <property type="component" value="Unassembled WGS sequence"/>
</dbReference>
<dbReference type="OrthoDB" id="14970at2759"/>
<dbReference type="InterPro" id="IPR018376">
    <property type="entry name" value="Enoyl-CoA_hyd/isom_CS"/>
</dbReference>